<evidence type="ECO:0000313" key="3">
    <source>
        <dbReference type="Proteomes" id="UP000011116"/>
    </source>
</evidence>
<dbReference type="Pfam" id="PF05684">
    <property type="entry name" value="DUF819"/>
    <property type="match status" value="1"/>
</dbReference>
<feature type="transmembrane region" description="Helical" evidence="1">
    <location>
        <begin position="52"/>
        <end position="71"/>
    </location>
</feature>
<feature type="transmembrane region" description="Helical" evidence="1">
    <location>
        <begin position="141"/>
        <end position="163"/>
    </location>
</feature>
<feature type="transmembrane region" description="Helical" evidence="1">
    <location>
        <begin position="20"/>
        <end position="40"/>
    </location>
</feature>
<keyword evidence="3" id="KW-1185">Reference proteome</keyword>
<feature type="transmembrane region" description="Helical" evidence="1">
    <location>
        <begin position="77"/>
        <end position="97"/>
    </location>
</feature>
<keyword evidence="1" id="KW-1133">Transmembrane helix</keyword>
<evidence type="ECO:0000313" key="2">
    <source>
        <dbReference type="EnsemblPlants" id="HORVU.MOREX.r3.3HG0259990.1.CDS1"/>
    </source>
</evidence>
<dbReference type="Gramene" id="HORVU.MOREX.r3.3HG0259990.1">
    <property type="protein sequence ID" value="HORVU.MOREX.r3.3HG0259990.1.CDS1"/>
    <property type="gene ID" value="HORVU.MOREX.r3.3HG0259990"/>
</dbReference>
<evidence type="ECO:0000256" key="1">
    <source>
        <dbReference type="SAM" id="Phobius"/>
    </source>
</evidence>
<dbReference type="EnsemblPlants" id="HORVU.MOREX.r3.3HG0259990.1">
    <property type="protein sequence ID" value="HORVU.MOREX.r3.3HG0259990.1.CDS1"/>
    <property type="gene ID" value="HORVU.MOREX.r3.3HG0259990"/>
</dbReference>
<dbReference type="PANTHER" id="PTHR34289:SF3">
    <property type="entry name" value="PROTEIN, PUTATIVE (DUF819)-RELATED"/>
    <property type="match status" value="1"/>
</dbReference>
<dbReference type="Proteomes" id="UP000011116">
    <property type="component" value="Chromosome 3H"/>
</dbReference>
<reference evidence="2" key="2">
    <citation type="submission" date="2020-10" db="EMBL/GenBank/DDBJ databases">
        <authorList>
            <person name="Scholz U."/>
            <person name="Mascher M."/>
            <person name="Fiebig A."/>
        </authorList>
    </citation>
    <scope>NUCLEOTIDE SEQUENCE [LARGE SCALE GENOMIC DNA]</scope>
    <source>
        <strain evidence="2">cv. Morex</strain>
    </source>
</reference>
<sequence length="166" mass="17069">MAVSFAICRAGKHMATLMGVQGGGLPCITAIVVALATLFPSRIGRLAPAGEAMAVVLMQVFFTVVGANGSIRNVVHTAPGILAFAFVQIAMHLMVIMGVGRMLGMERKLVLIASNANVGGPTTTCGMATTKGWASLVVPGILAGILGIAIATFLDIAFGMFVLKHM</sequence>
<reference evidence="3" key="1">
    <citation type="journal article" date="2012" name="Nature">
        <title>A physical, genetic and functional sequence assembly of the barley genome.</title>
        <authorList>
            <consortium name="The International Barley Genome Sequencing Consortium"/>
            <person name="Mayer K.F."/>
            <person name="Waugh R."/>
            <person name="Brown J.W."/>
            <person name="Schulman A."/>
            <person name="Langridge P."/>
            <person name="Platzer M."/>
            <person name="Fincher G.B."/>
            <person name="Muehlbauer G.J."/>
            <person name="Sato K."/>
            <person name="Close T.J."/>
            <person name="Wise R.P."/>
            <person name="Stein N."/>
        </authorList>
    </citation>
    <scope>NUCLEOTIDE SEQUENCE [LARGE SCALE GENOMIC DNA]</scope>
    <source>
        <strain evidence="3">cv. Morex</strain>
    </source>
</reference>
<dbReference type="PANTHER" id="PTHR34289">
    <property type="entry name" value="PROTEIN, PUTATIVE (DUF819)-RELATED"/>
    <property type="match status" value="1"/>
</dbReference>
<protein>
    <submittedName>
        <fullName evidence="2">Uncharacterized protein</fullName>
    </submittedName>
</protein>
<name>A0A8I6WYS5_HORVV</name>
<keyword evidence="1" id="KW-0812">Transmembrane</keyword>
<dbReference type="Gramene" id="HORVU.MOREX.r2.3HG0215810.1">
    <property type="protein sequence ID" value="HORVU.MOREX.r2.3HG0215810.1.CDS.1"/>
    <property type="gene ID" value="HORVU.MOREX.r2.3HG0215810"/>
</dbReference>
<dbReference type="InterPro" id="IPR008537">
    <property type="entry name" value="DUF819"/>
</dbReference>
<proteinExistence type="predicted"/>
<keyword evidence="1" id="KW-0472">Membrane</keyword>
<reference evidence="2" key="3">
    <citation type="submission" date="2022-01" db="UniProtKB">
        <authorList>
            <consortium name="EnsemblPlants"/>
        </authorList>
    </citation>
    <scope>IDENTIFICATION</scope>
    <source>
        <strain evidence="2">subsp. vulgare</strain>
    </source>
</reference>
<accession>A0A8I6WYS5</accession>
<organism evidence="2 3">
    <name type="scientific">Hordeum vulgare subsp. vulgare</name>
    <name type="common">Domesticated barley</name>
    <dbReference type="NCBI Taxonomy" id="112509"/>
    <lineage>
        <taxon>Eukaryota</taxon>
        <taxon>Viridiplantae</taxon>
        <taxon>Streptophyta</taxon>
        <taxon>Embryophyta</taxon>
        <taxon>Tracheophyta</taxon>
        <taxon>Spermatophyta</taxon>
        <taxon>Magnoliopsida</taxon>
        <taxon>Liliopsida</taxon>
        <taxon>Poales</taxon>
        <taxon>Poaceae</taxon>
        <taxon>BOP clade</taxon>
        <taxon>Pooideae</taxon>
        <taxon>Triticodae</taxon>
        <taxon>Triticeae</taxon>
        <taxon>Hordeinae</taxon>
        <taxon>Hordeum</taxon>
    </lineage>
</organism>
<dbReference type="AlphaFoldDB" id="A0A8I6WYS5"/>